<protein>
    <submittedName>
        <fullName evidence="2">Uncharacterized protein F54H12.2</fullName>
    </submittedName>
</protein>
<organism evidence="2 3">
    <name type="scientific">Nephila pilipes</name>
    <name type="common">Giant wood spider</name>
    <name type="synonym">Nephila maculata</name>
    <dbReference type="NCBI Taxonomy" id="299642"/>
    <lineage>
        <taxon>Eukaryota</taxon>
        <taxon>Metazoa</taxon>
        <taxon>Ecdysozoa</taxon>
        <taxon>Arthropoda</taxon>
        <taxon>Chelicerata</taxon>
        <taxon>Arachnida</taxon>
        <taxon>Araneae</taxon>
        <taxon>Araneomorphae</taxon>
        <taxon>Entelegynae</taxon>
        <taxon>Araneoidea</taxon>
        <taxon>Nephilidae</taxon>
        <taxon>Nephila</taxon>
    </lineage>
</organism>
<evidence type="ECO:0000256" key="1">
    <source>
        <dbReference type="SAM" id="MobiDB-lite"/>
    </source>
</evidence>
<comment type="caution">
    <text evidence="2">The sequence shown here is derived from an EMBL/GenBank/DDBJ whole genome shotgun (WGS) entry which is preliminary data.</text>
</comment>
<sequence>MKAGKYLGKQLLSTESKVMSDVVSGSFLKDSARSRFRETSKNVTDDILRKIQSGSDIKGKKSHKNHHSQHVKRSRKKLQESDTFLGQLILRDFSCCLLDKTPIEFYVSGSGEHYLDLAHTLLHLQVKIKKKNGTILSPIDHAAPISYLLNTLFSECSVTLNDKQTSNVGATNSGYLNRYNICKESKLIDMLGALHFDLGPQNLTPDLSADAMHDSILYNGNLTIDIKFSKALPETVNLLVYSEYQDTIEIEKKSQYFYRFLKMDSITLCRLACSDVILRSKFGGVYSSDDLPKEHDRYSCFIVNLDPKT</sequence>
<feature type="compositionally biased region" description="Basic residues" evidence="1">
    <location>
        <begin position="60"/>
        <end position="76"/>
    </location>
</feature>
<reference evidence="2" key="1">
    <citation type="submission" date="2020-08" db="EMBL/GenBank/DDBJ databases">
        <title>Multicomponent nature underlies the extraordinary mechanical properties of spider dragline silk.</title>
        <authorList>
            <person name="Kono N."/>
            <person name="Nakamura H."/>
            <person name="Mori M."/>
            <person name="Yoshida Y."/>
            <person name="Ohtoshi R."/>
            <person name="Malay A.D."/>
            <person name="Moran D.A.P."/>
            <person name="Tomita M."/>
            <person name="Numata K."/>
            <person name="Arakawa K."/>
        </authorList>
    </citation>
    <scope>NUCLEOTIDE SEQUENCE</scope>
</reference>
<dbReference type="Proteomes" id="UP000887013">
    <property type="component" value="Unassembled WGS sequence"/>
</dbReference>
<feature type="region of interest" description="Disordered" evidence="1">
    <location>
        <begin position="56"/>
        <end position="78"/>
    </location>
</feature>
<dbReference type="EMBL" id="BMAW01091579">
    <property type="protein sequence ID" value="GFS50624.1"/>
    <property type="molecule type" value="Genomic_DNA"/>
</dbReference>
<evidence type="ECO:0000313" key="2">
    <source>
        <dbReference type="EMBL" id="GFS50624.1"/>
    </source>
</evidence>
<proteinExistence type="predicted"/>
<keyword evidence="3" id="KW-1185">Reference proteome</keyword>
<evidence type="ECO:0000313" key="3">
    <source>
        <dbReference type="Proteomes" id="UP000887013"/>
    </source>
</evidence>
<accession>A0A8X6K066</accession>
<dbReference type="OrthoDB" id="6537768at2759"/>
<name>A0A8X6K066_NEPPI</name>
<gene>
    <name evidence="2" type="primary">F54H12.2_140</name>
    <name evidence="2" type="ORF">NPIL_247661</name>
</gene>
<dbReference type="AlphaFoldDB" id="A0A8X6K066"/>